<dbReference type="EMBL" id="GBXM01030646">
    <property type="protein sequence ID" value="JAH77931.1"/>
    <property type="molecule type" value="Transcribed_RNA"/>
</dbReference>
<reference evidence="1" key="1">
    <citation type="submission" date="2014-11" db="EMBL/GenBank/DDBJ databases">
        <authorList>
            <person name="Amaro Gonzalez C."/>
        </authorList>
    </citation>
    <scope>NUCLEOTIDE SEQUENCE</scope>
</reference>
<dbReference type="AlphaFoldDB" id="A0A0E9VIW4"/>
<reference evidence="1" key="2">
    <citation type="journal article" date="2015" name="Fish Shellfish Immunol.">
        <title>Early steps in the European eel (Anguilla anguilla)-Vibrio vulnificus interaction in the gills: Role of the RtxA13 toxin.</title>
        <authorList>
            <person name="Callol A."/>
            <person name="Pajuelo D."/>
            <person name="Ebbesson L."/>
            <person name="Teles M."/>
            <person name="MacKenzie S."/>
            <person name="Amaro C."/>
        </authorList>
    </citation>
    <scope>NUCLEOTIDE SEQUENCE</scope>
</reference>
<sequence length="24" mass="2737">MYSVSVHTGDSEIDLSHLRCDSVW</sequence>
<organism evidence="1">
    <name type="scientific">Anguilla anguilla</name>
    <name type="common">European freshwater eel</name>
    <name type="synonym">Muraena anguilla</name>
    <dbReference type="NCBI Taxonomy" id="7936"/>
    <lineage>
        <taxon>Eukaryota</taxon>
        <taxon>Metazoa</taxon>
        <taxon>Chordata</taxon>
        <taxon>Craniata</taxon>
        <taxon>Vertebrata</taxon>
        <taxon>Euteleostomi</taxon>
        <taxon>Actinopterygii</taxon>
        <taxon>Neopterygii</taxon>
        <taxon>Teleostei</taxon>
        <taxon>Anguilliformes</taxon>
        <taxon>Anguillidae</taxon>
        <taxon>Anguilla</taxon>
    </lineage>
</organism>
<name>A0A0E9VIW4_ANGAN</name>
<protein>
    <submittedName>
        <fullName evidence="1">Uncharacterized protein</fullName>
    </submittedName>
</protein>
<evidence type="ECO:0000313" key="1">
    <source>
        <dbReference type="EMBL" id="JAH77931.1"/>
    </source>
</evidence>
<accession>A0A0E9VIW4</accession>
<proteinExistence type="predicted"/>